<keyword evidence="4" id="KW-1185">Reference proteome</keyword>
<evidence type="ECO:0000256" key="2">
    <source>
        <dbReference type="SAM" id="SignalP"/>
    </source>
</evidence>
<organism evidence="3 4">
    <name type="scientific">Cochliobolus heterostrophus (strain C4 / ATCC 48331 / race T)</name>
    <name type="common">Southern corn leaf blight fungus</name>
    <name type="synonym">Bipolaris maydis</name>
    <dbReference type="NCBI Taxonomy" id="665024"/>
    <lineage>
        <taxon>Eukaryota</taxon>
        <taxon>Fungi</taxon>
        <taxon>Dikarya</taxon>
        <taxon>Ascomycota</taxon>
        <taxon>Pezizomycotina</taxon>
        <taxon>Dothideomycetes</taxon>
        <taxon>Pleosporomycetidae</taxon>
        <taxon>Pleosporales</taxon>
        <taxon>Pleosporineae</taxon>
        <taxon>Pleosporaceae</taxon>
        <taxon>Bipolaris</taxon>
    </lineage>
</organism>
<dbReference type="Proteomes" id="UP000012338">
    <property type="component" value="Unassembled WGS sequence"/>
</dbReference>
<dbReference type="EMBL" id="KB733512">
    <property type="protein sequence ID" value="ENH98651.1"/>
    <property type="molecule type" value="Genomic_DNA"/>
</dbReference>
<evidence type="ECO:0000313" key="4">
    <source>
        <dbReference type="Proteomes" id="UP000012338"/>
    </source>
</evidence>
<dbReference type="HOGENOM" id="CLU_2158132_0_0_1"/>
<sequence>MIYSKIVVLVSVLGVVAALPNPSINRMEVKTLAFRNEVSLDSLAKRKYLVSYPEGDDKEGEPGLTKRKYLRKYLVSYPEGDDKEGEPGLTKRKYLVSYPEGDDKEGEASSV</sequence>
<proteinExistence type="predicted"/>
<accession>N4X0A0</accession>
<protein>
    <submittedName>
        <fullName evidence="3">Uncharacterized protein</fullName>
    </submittedName>
</protein>
<gene>
    <name evidence="3" type="ORF">COCC4DRAFT_85619</name>
</gene>
<feature type="chain" id="PRO_5004123378" evidence="2">
    <location>
        <begin position="19"/>
        <end position="111"/>
    </location>
</feature>
<keyword evidence="2" id="KW-0732">Signal</keyword>
<feature type="signal peptide" evidence="2">
    <location>
        <begin position="1"/>
        <end position="18"/>
    </location>
</feature>
<name>N4X0A0_COCH4</name>
<reference evidence="3 4" key="1">
    <citation type="journal article" date="2012" name="PLoS Pathog.">
        <title>Diverse lifestyles and strategies of plant pathogenesis encoded in the genomes of eighteen Dothideomycetes fungi.</title>
        <authorList>
            <person name="Ohm R.A."/>
            <person name="Feau N."/>
            <person name="Henrissat B."/>
            <person name="Schoch C.L."/>
            <person name="Horwitz B.A."/>
            <person name="Barry K.W."/>
            <person name="Condon B.J."/>
            <person name="Copeland A.C."/>
            <person name="Dhillon B."/>
            <person name="Glaser F."/>
            <person name="Hesse C.N."/>
            <person name="Kosti I."/>
            <person name="LaButti K."/>
            <person name="Lindquist E.A."/>
            <person name="Lucas S."/>
            <person name="Salamov A.A."/>
            <person name="Bradshaw R.E."/>
            <person name="Ciuffetti L."/>
            <person name="Hamelin R.C."/>
            <person name="Kema G.H.J."/>
            <person name="Lawrence C."/>
            <person name="Scott J.A."/>
            <person name="Spatafora J.W."/>
            <person name="Turgeon B.G."/>
            <person name="de Wit P.J.G.M."/>
            <person name="Zhong S."/>
            <person name="Goodwin S.B."/>
            <person name="Grigoriev I.V."/>
        </authorList>
    </citation>
    <scope>NUCLEOTIDE SEQUENCE [LARGE SCALE GENOMIC DNA]</scope>
    <source>
        <strain evidence="4">C4 / ATCC 48331 / race T</strain>
    </source>
</reference>
<feature type="region of interest" description="Disordered" evidence="1">
    <location>
        <begin position="78"/>
        <end position="111"/>
    </location>
</feature>
<reference evidence="4" key="2">
    <citation type="journal article" date="2013" name="PLoS Genet.">
        <title>Comparative genome structure, secondary metabolite, and effector coding capacity across Cochliobolus pathogens.</title>
        <authorList>
            <person name="Condon B.J."/>
            <person name="Leng Y."/>
            <person name="Wu D."/>
            <person name="Bushley K.E."/>
            <person name="Ohm R.A."/>
            <person name="Otillar R."/>
            <person name="Martin J."/>
            <person name="Schackwitz W."/>
            <person name="Grimwood J."/>
            <person name="MohdZainudin N."/>
            <person name="Xue C."/>
            <person name="Wang R."/>
            <person name="Manning V.A."/>
            <person name="Dhillon B."/>
            <person name="Tu Z.J."/>
            <person name="Steffenson B.J."/>
            <person name="Salamov A."/>
            <person name="Sun H."/>
            <person name="Lowry S."/>
            <person name="LaButti K."/>
            <person name="Han J."/>
            <person name="Copeland A."/>
            <person name="Lindquist E."/>
            <person name="Barry K."/>
            <person name="Schmutz J."/>
            <person name="Baker S.E."/>
            <person name="Ciuffetti L.M."/>
            <person name="Grigoriev I.V."/>
            <person name="Zhong S."/>
            <person name="Turgeon B.G."/>
        </authorList>
    </citation>
    <scope>NUCLEOTIDE SEQUENCE [LARGE SCALE GENOMIC DNA]</scope>
    <source>
        <strain evidence="4">C4 / ATCC 48331 / race T</strain>
    </source>
</reference>
<evidence type="ECO:0000256" key="1">
    <source>
        <dbReference type="SAM" id="MobiDB-lite"/>
    </source>
</evidence>
<evidence type="ECO:0000313" key="3">
    <source>
        <dbReference type="EMBL" id="ENH98651.1"/>
    </source>
</evidence>
<dbReference type="AlphaFoldDB" id="N4X0A0"/>
<dbReference type="OrthoDB" id="5234689at2759"/>